<dbReference type="Gene3D" id="3.40.50.720">
    <property type="entry name" value="NAD(P)-binding Rossmann-like Domain"/>
    <property type="match status" value="1"/>
</dbReference>
<dbReference type="PANTHER" id="PTHR43708:SF5">
    <property type="entry name" value="CONSERVED EXPRESSED OXIDOREDUCTASE (EUROFUNG)-RELATED"/>
    <property type="match status" value="1"/>
</dbReference>
<feature type="domain" description="Gfo/Idh/MocA-like oxidoreductase N-terminal" evidence="3">
    <location>
        <begin position="8"/>
        <end position="125"/>
    </location>
</feature>
<proteinExistence type="inferred from homology"/>
<protein>
    <recommendedName>
        <fullName evidence="7">Gfo/Idh/MocA-like oxidoreductase N-terminal domain-containing protein</fullName>
    </recommendedName>
</protein>
<dbReference type="InterPro" id="IPR004104">
    <property type="entry name" value="Gfo/Idh/MocA-like_OxRdtase_C"/>
</dbReference>
<evidence type="ECO:0008006" key="7">
    <source>
        <dbReference type="Google" id="ProtNLM"/>
    </source>
</evidence>
<sequence length="379" mass="42028">MTRPISTCVLGVGLAGLTFHVPFVLALPDLFSLHSVLERNPTSEGGKVKERFGVTTKIHRSLDDVLADNEIELVIVGTPNETHYPFAKAALNAGKHVLVDKPVSTSVEHALELGQLAKSKNLVLYAYQNRRWDSDFLALKRLLAQPESASRSLGVITEFESHFDRYRKTLKGTWKDEPLPGAGLTYDLGTHLIDQALCLFGCPSKITAFIQNMRGIGNTAVDDTFTIHLHYEANANRPYPLTAILRAHPLSVRQPQVRYIVRGTEGTYTKFGVDVQEDQLKMISSPFAITEERFGIEPEYMWGEVEKMEADQVTVTKTTWPSNDAGAYIELFRNLAGAIRNGEELAVKWTEATRVIELVELAHQSAREGRTLAVPAGAS</sequence>
<comment type="similarity">
    <text evidence="1">Belongs to the Gfo/Idh/MocA family.</text>
</comment>
<evidence type="ECO:0000313" key="6">
    <source>
        <dbReference type="Proteomes" id="UP000567179"/>
    </source>
</evidence>
<dbReference type="InterPro" id="IPR051317">
    <property type="entry name" value="Gfo/Idh/MocA_oxidoreduct"/>
</dbReference>
<evidence type="ECO:0000256" key="2">
    <source>
        <dbReference type="ARBA" id="ARBA00023002"/>
    </source>
</evidence>
<evidence type="ECO:0000313" key="5">
    <source>
        <dbReference type="EMBL" id="KAF5321675.1"/>
    </source>
</evidence>
<dbReference type="Proteomes" id="UP000567179">
    <property type="component" value="Unassembled WGS sequence"/>
</dbReference>
<dbReference type="EMBL" id="JAACJJ010000028">
    <property type="protein sequence ID" value="KAF5321675.1"/>
    <property type="molecule type" value="Genomic_DNA"/>
</dbReference>
<evidence type="ECO:0000259" key="3">
    <source>
        <dbReference type="Pfam" id="PF01408"/>
    </source>
</evidence>
<dbReference type="InterPro" id="IPR000683">
    <property type="entry name" value="Gfo/Idh/MocA-like_OxRdtase_N"/>
</dbReference>
<name>A0A8H5BE98_9AGAR</name>
<keyword evidence="2" id="KW-0560">Oxidoreductase</keyword>
<comment type="caution">
    <text evidence="5">The sequence shown here is derived from an EMBL/GenBank/DDBJ whole genome shotgun (WGS) entry which is preliminary data.</text>
</comment>
<gene>
    <name evidence="5" type="ORF">D9619_000755</name>
</gene>
<dbReference type="GO" id="GO:0000166">
    <property type="term" value="F:nucleotide binding"/>
    <property type="evidence" value="ECO:0007669"/>
    <property type="project" value="InterPro"/>
</dbReference>
<dbReference type="InterPro" id="IPR036291">
    <property type="entry name" value="NAD(P)-bd_dom_sf"/>
</dbReference>
<evidence type="ECO:0000256" key="1">
    <source>
        <dbReference type="ARBA" id="ARBA00010928"/>
    </source>
</evidence>
<reference evidence="5 6" key="1">
    <citation type="journal article" date="2020" name="ISME J.">
        <title>Uncovering the hidden diversity of litter-decomposition mechanisms in mushroom-forming fungi.</title>
        <authorList>
            <person name="Floudas D."/>
            <person name="Bentzer J."/>
            <person name="Ahren D."/>
            <person name="Johansson T."/>
            <person name="Persson P."/>
            <person name="Tunlid A."/>
        </authorList>
    </citation>
    <scope>NUCLEOTIDE SEQUENCE [LARGE SCALE GENOMIC DNA]</scope>
    <source>
        <strain evidence="5 6">CBS 101986</strain>
    </source>
</reference>
<feature type="domain" description="Gfo/Idh/MocA-like oxidoreductase C-terminal" evidence="4">
    <location>
        <begin position="151"/>
        <end position="373"/>
    </location>
</feature>
<accession>A0A8H5BE98</accession>
<organism evidence="5 6">
    <name type="scientific">Psilocybe cf. subviscida</name>
    <dbReference type="NCBI Taxonomy" id="2480587"/>
    <lineage>
        <taxon>Eukaryota</taxon>
        <taxon>Fungi</taxon>
        <taxon>Dikarya</taxon>
        <taxon>Basidiomycota</taxon>
        <taxon>Agaricomycotina</taxon>
        <taxon>Agaricomycetes</taxon>
        <taxon>Agaricomycetidae</taxon>
        <taxon>Agaricales</taxon>
        <taxon>Agaricineae</taxon>
        <taxon>Strophariaceae</taxon>
        <taxon>Psilocybe</taxon>
    </lineage>
</organism>
<evidence type="ECO:0000259" key="4">
    <source>
        <dbReference type="Pfam" id="PF02894"/>
    </source>
</evidence>
<keyword evidence="6" id="KW-1185">Reference proteome</keyword>
<dbReference type="Pfam" id="PF01408">
    <property type="entry name" value="GFO_IDH_MocA"/>
    <property type="match status" value="1"/>
</dbReference>
<dbReference type="OrthoDB" id="446809at2759"/>
<dbReference type="PANTHER" id="PTHR43708">
    <property type="entry name" value="CONSERVED EXPRESSED OXIDOREDUCTASE (EUROFUNG)"/>
    <property type="match status" value="1"/>
</dbReference>
<dbReference type="Pfam" id="PF02894">
    <property type="entry name" value="GFO_IDH_MocA_C"/>
    <property type="match status" value="1"/>
</dbReference>
<dbReference type="SUPFAM" id="SSF51735">
    <property type="entry name" value="NAD(P)-binding Rossmann-fold domains"/>
    <property type="match status" value="1"/>
</dbReference>
<dbReference type="GO" id="GO:0016491">
    <property type="term" value="F:oxidoreductase activity"/>
    <property type="evidence" value="ECO:0007669"/>
    <property type="project" value="UniProtKB-KW"/>
</dbReference>
<dbReference type="Gene3D" id="3.30.360.10">
    <property type="entry name" value="Dihydrodipicolinate Reductase, domain 2"/>
    <property type="match status" value="1"/>
</dbReference>
<dbReference type="AlphaFoldDB" id="A0A8H5BE98"/>